<protein>
    <submittedName>
        <fullName evidence="1">Uncharacterized protein</fullName>
    </submittedName>
</protein>
<organism evidence="1 2">
    <name type="scientific">Rhododendron simsii</name>
    <name type="common">Sims's rhododendron</name>
    <dbReference type="NCBI Taxonomy" id="118357"/>
    <lineage>
        <taxon>Eukaryota</taxon>
        <taxon>Viridiplantae</taxon>
        <taxon>Streptophyta</taxon>
        <taxon>Embryophyta</taxon>
        <taxon>Tracheophyta</taxon>
        <taxon>Spermatophyta</taxon>
        <taxon>Magnoliopsida</taxon>
        <taxon>eudicotyledons</taxon>
        <taxon>Gunneridae</taxon>
        <taxon>Pentapetalae</taxon>
        <taxon>asterids</taxon>
        <taxon>Ericales</taxon>
        <taxon>Ericaceae</taxon>
        <taxon>Ericoideae</taxon>
        <taxon>Rhodoreae</taxon>
        <taxon>Rhododendron</taxon>
    </lineage>
</organism>
<dbReference type="EMBL" id="WJXA01000003">
    <property type="protein sequence ID" value="KAF7147755.1"/>
    <property type="molecule type" value="Genomic_DNA"/>
</dbReference>
<dbReference type="AlphaFoldDB" id="A0A834H8L8"/>
<dbReference type="Proteomes" id="UP000626092">
    <property type="component" value="Unassembled WGS sequence"/>
</dbReference>
<name>A0A834H8L8_RHOSS</name>
<reference evidence="1" key="1">
    <citation type="submission" date="2019-11" db="EMBL/GenBank/DDBJ databases">
        <authorList>
            <person name="Liu Y."/>
            <person name="Hou J."/>
            <person name="Li T.-Q."/>
            <person name="Guan C.-H."/>
            <person name="Wu X."/>
            <person name="Wu H.-Z."/>
            <person name="Ling F."/>
            <person name="Zhang R."/>
            <person name="Shi X.-G."/>
            <person name="Ren J.-P."/>
            <person name="Chen E.-F."/>
            <person name="Sun J.-M."/>
        </authorList>
    </citation>
    <scope>NUCLEOTIDE SEQUENCE</scope>
    <source>
        <strain evidence="1">Adult_tree_wgs_1</strain>
        <tissue evidence="1">Leaves</tissue>
    </source>
</reference>
<gene>
    <name evidence="1" type="ORF">RHSIM_Rhsim03G0128800</name>
</gene>
<accession>A0A834H8L8</accession>
<sequence length="246" mass="26560">MLLCNREPTLDVVYEDLPNPFGNSAEPKAVASLCSLHPLVWATHVCPSPDLLPVQAVADWNLYPNGSTRNLLVGLLRDLRLPLANPTSCRPATLDQVWTQVGNGKQKDACEQSVQGQVFTLARLYPSSTSTGTSVIQEPTDELNDSKDELLEVLESVVSSKQESETLANHLKPAASLDVDPCDSRTPLGMISPQPLEVKGVFVHYGLKLPESHDILGSGVKGRATEKVPIGGLVTNKSLSKFAQKD</sequence>
<dbReference type="OrthoDB" id="1824641at2759"/>
<evidence type="ECO:0000313" key="2">
    <source>
        <dbReference type="Proteomes" id="UP000626092"/>
    </source>
</evidence>
<proteinExistence type="predicted"/>
<comment type="caution">
    <text evidence="1">The sequence shown here is derived from an EMBL/GenBank/DDBJ whole genome shotgun (WGS) entry which is preliminary data.</text>
</comment>
<evidence type="ECO:0000313" key="1">
    <source>
        <dbReference type="EMBL" id="KAF7147755.1"/>
    </source>
</evidence>
<keyword evidence="2" id="KW-1185">Reference proteome</keyword>